<keyword evidence="2" id="KW-1003">Cell membrane</keyword>
<protein>
    <submittedName>
        <fullName evidence="8">Membrane protein</fullName>
    </submittedName>
</protein>
<organism evidence="8 9">
    <name type="scientific">Parasphingorhabdus marina DSM 22363</name>
    <dbReference type="NCBI Taxonomy" id="1123272"/>
    <lineage>
        <taxon>Bacteria</taxon>
        <taxon>Pseudomonadati</taxon>
        <taxon>Pseudomonadota</taxon>
        <taxon>Alphaproteobacteria</taxon>
        <taxon>Sphingomonadales</taxon>
        <taxon>Sphingomonadaceae</taxon>
        <taxon>Parasphingorhabdus</taxon>
    </lineage>
</organism>
<dbReference type="RefSeq" id="WP_074203472.1">
    <property type="nucleotide sequence ID" value="NZ_FSQW01000001.1"/>
</dbReference>
<feature type="transmembrane region" description="Helical" evidence="7">
    <location>
        <begin position="165"/>
        <end position="188"/>
    </location>
</feature>
<feature type="transmembrane region" description="Helical" evidence="7">
    <location>
        <begin position="244"/>
        <end position="265"/>
    </location>
</feature>
<feature type="compositionally biased region" description="Basic and acidic residues" evidence="6">
    <location>
        <begin position="9"/>
        <end position="21"/>
    </location>
</feature>
<evidence type="ECO:0000256" key="1">
    <source>
        <dbReference type="ARBA" id="ARBA00004651"/>
    </source>
</evidence>
<name>A0A1N6CMY5_9SPHN</name>
<evidence type="ECO:0000256" key="2">
    <source>
        <dbReference type="ARBA" id="ARBA00022475"/>
    </source>
</evidence>
<proteinExistence type="predicted"/>
<feature type="transmembrane region" description="Helical" evidence="7">
    <location>
        <begin position="277"/>
        <end position="298"/>
    </location>
</feature>
<comment type="subcellular location">
    <subcellularLocation>
        <location evidence="1">Cell membrane</location>
        <topology evidence="1">Multi-pass membrane protein</topology>
    </subcellularLocation>
</comment>
<gene>
    <name evidence="8" type="ORF">SAMN02745824_0393</name>
</gene>
<evidence type="ECO:0000313" key="8">
    <source>
        <dbReference type="EMBL" id="SIN59856.1"/>
    </source>
</evidence>
<dbReference type="NCBIfam" id="TIGR00765">
    <property type="entry name" value="yihY_not_rbn"/>
    <property type="match status" value="1"/>
</dbReference>
<dbReference type="PANTHER" id="PTHR30213">
    <property type="entry name" value="INNER MEMBRANE PROTEIN YHJD"/>
    <property type="match status" value="1"/>
</dbReference>
<dbReference type="EMBL" id="FSQW01000001">
    <property type="protein sequence ID" value="SIN59856.1"/>
    <property type="molecule type" value="Genomic_DNA"/>
</dbReference>
<evidence type="ECO:0000256" key="6">
    <source>
        <dbReference type="SAM" id="MobiDB-lite"/>
    </source>
</evidence>
<reference evidence="9" key="1">
    <citation type="submission" date="2016-11" db="EMBL/GenBank/DDBJ databases">
        <authorList>
            <person name="Varghese N."/>
            <person name="Submissions S."/>
        </authorList>
    </citation>
    <scope>NUCLEOTIDE SEQUENCE [LARGE SCALE GENOMIC DNA]</scope>
    <source>
        <strain evidence="9">DSM 22363</strain>
    </source>
</reference>
<evidence type="ECO:0000256" key="4">
    <source>
        <dbReference type="ARBA" id="ARBA00022989"/>
    </source>
</evidence>
<evidence type="ECO:0000256" key="3">
    <source>
        <dbReference type="ARBA" id="ARBA00022692"/>
    </source>
</evidence>
<evidence type="ECO:0000313" key="9">
    <source>
        <dbReference type="Proteomes" id="UP000185192"/>
    </source>
</evidence>
<dbReference type="InterPro" id="IPR017039">
    <property type="entry name" value="Virul_fac_BrkB"/>
</dbReference>
<accession>A0A1N6CMY5</accession>
<evidence type="ECO:0000256" key="7">
    <source>
        <dbReference type="SAM" id="Phobius"/>
    </source>
</evidence>
<dbReference type="PIRSF" id="PIRSF035875">
    <property type="entry name" value="RNase_BN"/>
    <property type="match status" value="1"/>
</dbReference>
<feature type="transmembrane region" description="Helical" evidence="7">
    <location>
        <begin position="208"/>
        <end position="232"/>
    </location>
</feature>
<dbReference type="STRING" id="1123272.SAMN02745824_0393"/>
<dbReference type="OrthoDB" id="9781030at2"/>
<dbReference type="GO" id="GO:0005886">
    <property type="term" value="C:plasma membrane"/>
    <property type="evidence" value="ECO:0007669"/>
    <property type="project" value="UniProtKB-SubCell"/>
</dbReference>
<feature type="transmembrane region" description="Helical" evidence="7">
    <location>
        <begin position="63"/>
        <end position="85"/>
    </location>
</feature>
<dbReference type="AlphaFoldDB" id="A0A1N6CMY5"/>
<keyword evidence="5 7" id="KW-0472">Membrane</keyword>
<keyword evidence="3 7" id="KW-0812">Transmembrane</keyword>
<dbReference type="Pfam" id="PF03631">
    <property type="entry name" value="Virul_fac_BrkB"/>
    <property type="match status" value="1"/>
</dbReference>
<evidence type="ECO:0000256" key="5">
    <source>
        <dbReference type="ARBA" id="ARBA00023136"/>
    </source>
</evidence>
<feature type="region of interest" description="Disordered" evidence="6">
    <location>
        <begin position="1"/>
        <end position="27"/>
    </location>
</feature>
<dbReference type="PANTHER" id="PTHR30213:SF0">
    <property type="entry name" value="UPF0761 MEMBRANE PROTEIN YIHY"/>
    <property type="match status" value="1"/>
</dbReference>
<dbReference type="Proteomes" id="UP000185192">
    <property type="component" value="Unassembled WGS sequence"/>
</dbReference>
<keyword evidence="4 7" id="KW-1133">Transmembrane helix</keyword>
<sequence length="316" mass="35000">MSEGSRLSPEARRNQLKRSEEIGGADRAADRLADENWPRKMMTVAERTAVGVYTDGFTFAGNFAYLSLLAVFSFFIVAAAIAGSIGQTAAGEDFVAAFLQTVPPSVADALREPIGDAMHARTGPLLWLSAGVGLWTTASLIETIREILHRAYGVEAQRAFWEYRLTSVGLIILSVFFAMLALSTQFAFSALIEFFGAYLPLEQIDSTWFSLSSALPFLILFITLYLLFRLLTPRQYRHRIYPKWPGAVFISSWWLTISGLLPLFLKYAANYQLTYGSLAGVMITLIFFYLIGLGMVIGSELNAALADRPENRQSAD</sequence>
<keyword evidence="9" id="KW-1185">Reference proteome</keyword>